<sequence length="370" mass="39562">MNKQVVVGGTLSVSALAALISTWFYTPGVLSVGGGGSLLPPETPAEVIAEFPTHFQESCKVSGTLLNRLGLPHVGDVFVRLEPRKDGVDERFALFGRGVADAQGGFTIEVPSAFKVQRGASGRTRAWVFPTDVAMFDGVSLSGQEGRAANKIVQLQDRIPNVLDTVHMGTVQLAYAPSIGTVEFSGGAVGEVLSVSLWEEGVDLEFASVSLADRPSMDVVAGVQTELFSWSQRSTWSCFWKRGAAVDEGVFYRGANNLYALVGHGDLIVDLPLGWSSTLDHDFLLAVYDSSVAAYDPGSTGSILQFARSSEHAQLNAVEYRALRSDADVSFELPPGSYRVDVWERTVDMFAPALQGTIVVVDGGTHTLSL</sequence>
<proteinExistence type="predicted"/>
<accession>A0A518CXN7</accession>
<organism evidence="1 2">
    <name type="scientific">Rohdeia mirabilis</name>
    <dbReference type="NCBI Taxonomy" id="2528008"/>
    <lineage>
        <taxon>Bacteria</taxon>
        <taxon>Pseudomonadati</taxon>
        <taxon>Planctomycetota</taxon>
        <taxon>Planctomycetia</taxon>
        <taxon>Planctomycetia incertae sedis</taxon>
        <taxon>Rohdeia</taxon>
    </lineage>
</organism>
<evidence type="ECO:0000313" key="1">
    <source>
        <dbReference type="EMBL" id="QDU83992.1"/>
    </source>
</evidence>
<protein>
    <submittedName>
        <fullName evidence="1">Uncharacterized protein</fullName>
    </submittedName>
</protein>
<gene>
    <name evidence="1" type="ORF">Pla163_10930</name>
</gene>
<dbReference type="RefSeq" id="WP_145184720.1">
    <property type="nucleotide sequence ID" value="NZ_CP036290.1"/>
</dbReference>
<keyword evidence="2" id="KW-1185">Reference proteome</keyword>
<reference evidence="1 2" key="1">
    <citation type="submission" date="2019-02" db="EMBL/GenBank/DDBJ databases">
        <title>Deep-cultivation of Planctomycetes and their phenomic and genomic characterization uncovers novel biology.</title>
        <authorList>
            <person name="Wiegand S."/>
            <person name="Jogler M."/>
            <person name="Boedeker C."/>
            <person name="Pinto D."/>
            <person name="Vollmers J."/>
            <person name="Rivas-Marin E."/>
            <person name="Kohn T."/>
            <person name="Peeters S.H."/>
            <person name="Heuer A."/>
            <person name="Rast P."/>
            <person name="Oberbeckmann S."/>
            <person name="Bunk B."/>
            <person name="Jeske O."/>
            <person name="Meyerdierks A."/>
            <person name="Storesund J.E."/>
            <person name="Kallscheuer N."/>
            <person name="Luecker S."/>
            <person name="Lage O.M."/>
            <person name="Pohl T."/>
            <person name="Merkel B.J."/>
            <person name="Hornburger P."/>
            <person name="Mueller R.-W."/>
            <person name="Bruemmer F."/>
            <person name="Labrenz M."/>
            <person name="Spormann A.M."/>
            <person name="Op den Camp H."/>
            <person name="Overmann J."/>
            <person name="Amann R."/>
            <person name="Jetten M.S.M."/>
            <person name="Mascher T."/>
            <person name="Medema M.H."/>
            <person name="Devos D.P."/>
            <person name="Kaster A.-K."/>
            <person name="Ovreas L."/>
            <person name="Rohde M."/>
            <person name="Galperin M.Y."/>
            <person name="Jogler C."/>
        </authorList>
    </citation>
    <scope>NUCLEOTIDE SEQUENCE [LARGE SCALE GENOMIC DNA]</scope>
    <source>
        <strain evidence="1 2">Pla163</strain>
    </source>
</reference>
<dbReference type="AlphaFoldDB" id="A0A518CXN7"/>
<name>A0A518CXN7_9BACT</name>
<dbReference type="EMBL" id="CP036290">
    <property type="protein sequence ID" value="QDU83992.1"/>
    <property type="molecule type" value="Genomic_DNA"/>
</dbReference>
<dbReference type="Proteomes" id="UP000319342">
    <property type="component" value="Chromosome"/>
</dbReference>
<evidence type="ECO:0000313" key="2">
    <source>
        <dbReference type="Proteomes" id="UP000319342"/>
    </source>
</evidence>